<proteinExistence type="inferred from homology"/>
<evidence type="ECO:0000256" key="4">
    <source>
        <dbReference type="RuleBase" id="RU003704"/>
    </source>
</evidence>
<evidence type="ECO:0000259" key="6">
    <source>
        <dbReference type="Pfam" id="PF00294"/>
    </source>
</evidence>
<keyword evidence="2 4" id="KW-0808">Transferase</keyword>
<dbReference type="PANTHER" id="PTHR42774:SF3">
    <property type="entry name" value="KETOHEXOKINASE"/>
    <property type="match status" value="1"/>
</dbReference>
<dbReference type="InterPro" id="IPR029056">
    <property type="entry name" value="Ribokinase-like"/>
</dbReference>
<keyword evidence="3 4" id="KW-0418">Kinase</keyword>
<protein>
    <recommendedName>
        <fullName evidence="6">Carbohydrate kinase PfkB domain-containing protein</fullName>
    </recommendedName>
</protein>
<sequence length="630" mass="63034">MASAAAEGVQEALTKVVGMGSCGRDYLAQVAAFPQPDDKLRTERLEAQGGGNCANALTAAARLGLAPALVSKIGGDAIGDEILAELQGDGVDTSHVMRAADSPSPFTYIIVDRQGGTRTCIHTPGAPLDPAELALPCSRIRTALDGAALVYFDGRLAEAALLLAEAARERGIPVLVEGERLRPGLDELLATADYVTTSAQFPQAWTGEAELGDAVAALLQRLPRARWVATTLGASGSLLVQRAQEGADGEGLSAEARSGGNGASGPGEGRGDGSVEALGVALERLKEQLSETQPCSNKPAVTAADDIKVGQARVVSTKRPVRLRTHGSHAADPAAKARAELAAAAAATANADAASAARYRSQRGGAGEAGGGAAGAGGGVLANIFVASAAALPKGAVVDTTGAGDAFVGGLLYGLCAGLPPQRMLALAAAAKQPSASYQAERPTGAQAEFEPIGSPIKSGSEGAAGDLIAALTDLDKSPLTIMEAAAAAAAAAVPSKKKIKGRRAQQVNRLAKGEPVVATKGEPVISGPHAAARRCHAAHTRSPGSVPAPAELRVAPELCLGSGRAGLAALWEVPGRKSGTRKTGGCSGSGKRGVRAALRAVGHGVTRALRAAANPFARSCGGGAAAVRA</sequence>
<dbReference type="InterPro" id="IPR002173">
    <property type="entry name" value="Carboh/pur_kinase_PfkB_CS"/>
</dbReference>
<dbReference type="AlphaFoldDB" id="A0AAW1SJA7"/>
<evidence type="ECO:0000256" key="5">
    <source>
        <dbReference type="SAM" id="MobiDB-lite"/>
    </source>
</evidence>
<keyword evidence="8" id="KW-1185">Reference proteome</keyword>
<gene>
    <name evidence="7" type="ORF">WJX81_002155</name>
</gene>
<feature type="domain" description="Carbohydrate kinase PfkB" evidence="6">
    <location>
        <begin position="389"/>
        <end position="431"/>
    </location>
</feature>
<accession>A0AAW1SJA7</accession>
<dbReference type="PANTHER" id="PTHR42774">
    <property type="entry name" value="PHOSPHOTRANSFERASE SYSTEM TRANSPORT PROTEIN"/>
    <property type="match status" value="1"/>
</dbReference>
<name>A0AAW1SJA7_9CHLO</name>
<dbReference type="EMBL" id="JALJOU010000002">
    <property type="protein sequence ID" value="KAK9845778.1"/>
    <property type="molecule type" value="Genomic_DNA"/>
</dbReference>
<dbReference type="InterPro" id="IPR052562">
    <property type="entry name" value="Ketohexokinase-related"/>
</dbReference>
<comment type="similarity">
    <text evidence="1 4">Belongs to the carbohydrate kinase PfkB family.</text>
</comment>
<dbReference type="InterPro" id="IPR011611">
    <property type="entry name" value="PfkB_dom"/>
</dbReference>
<reference evidence="7 8" key="1">
    <citation type="journal article" date="2024" name="Nat. Commun.">
        <title>Phylogenomics reveals the evolutionary origins of lichenization in chlorophyte algae.</title>
        <authorList>
            <person name="Puginier C."/>
            <person name="Libourel C."/>
            <person name="Otte J."/>
            <person name="Skaloud P."/>
            <person name="Haon M."/>
            <person name="Grisel S."/>
            <person name="Petersen M."/>
            <person name="Berrin J.G."/>
            <person name="Delaux P.M."/>
            <person name="Dal Grande F."/>
            <person name="Keller J."/>
        </authorList>
    </citation>
    <scope>NUCLEOTIDE SEQUENCE [LARGE SCALE GENOMIC DNA]</scope>
    <source>
        <strain evidence="7 8">SAG 245.80</strain>
    </source>
</reference>
<feature type="compositionally biased region" description="Gly residues" evidence="5">
    <location>
        <begin position="259"/>
        <end position="268"/>
    </location>
</feature>
<evidence type="ECO:0000256" key="3">
    <source>
        <dbReference type="ARBA" id="ARBA00022777"/>
    </source>
</evidence>
<dbReference type="PRINTS" id="PR00990">
    <property type="entry name" value="RIBOKINASE"/>
</dbReference>
<dbReference type="PROSITE" id="PS00584">
    <property type="entry name" value="PFKB_KINASES_2"/>
    <property type="match status" value="1"/>
</dbReference>
<dbReference type="InterPro" id="IPR002139">
    <property type="entry name" value="Ribo/fructo_kinase"/>
</dbReference>
<feature type="region of interest" description="Disordered" evidence="5">
    <location>
        <begin position="249"/>
        <end position="274"/>
    </location>
</feature>
<dbReference type="Gene3D" id="3.40.1190.20">
    <property type="match status" value="2"/>
</dbReference>
<evidence type="ECO:0000313" key="8">
    <source>
        <dbReference type="Proteomes" id="UP001445335"/>
    </source>
</evidence>
<dbReference type="Pfam" id="PF00294">
    <property type="entry name" value="PfkB"/>
    <property type="match status" value="2"/>
</dbReference>
<dbReference type="Proteomes" id="UP001445335">
    <property type="component" value="Unassembled WGS sequence"/>
</dbReference>
<evidence type="ECO:0000313" key="7">
    <source>
        <dbReference type="EMBL" id="KAK9845778.1"/>
    </source>
</evidence>
<organism evidence="7 8">
    <name type="scientific">Elliptochloris bilobata</name>
    <dbReference type="NCBI Taxonomy" id="381761"/>
    <lineage>
        <taxon>Eukaryota</taxon>
        <taxon>Viridiplantae</taxon>
        <taxon>Chlorophyta</taxon>
        <taxon>core chlorophytes</taxon>
        <taxon>Trebouxiophyceae</taxon>
        <taxon>Trebouxiophyceae incertae sedis</taxon>
        <taxon>Elliptochloris clade</taxon>
        <taxon>Elliptochloris</taxon>
    </lineage>
</organism>
<comment type="caution">
    <text evidence="7">The sequence shown here is derived from an EMBL/GenBank/DDBJ whole genome shotgun (WGS) entry which is preliminary data.</text>
</comment>
<dbReference type="SUPFAM" id="SSF53613">
    <property type="entry name" value="Ribokinase-like"/>
    <property type="match status" value="1"/>
</dbReference>
<dbReference type="GO" id="GO:0016301">
    <property type="term" value="F:kinase activity"/>
    <property type="evidence" value="ECO:0007669"/>
    <property type="project" value="UniProtKB-KW"/>
</dbReference>
<evidence type="ECO:0000256" key="2">
    <source>
        <dbReference type="ARBA" id="ARBA00022679"/>
    </source>
</evidence>
<evidence type="ECO:0000256" key="1">
    <source>
        <dbReference type="ARBA" id="ARBA00010688"/>
    </source>
</evidence>
<feature type="domain" description="Carbohydrate kinase PfkB" evidence="6">
    <location>
        <begin position="14"/>
        <end position="244"/>
    </location>
</feature>